<dbReference type="GO" id="GO:0000214">
    <property type="term" value="C:tRNA-intron endonuclease complex"/>
    <property type="evidence" value="ECO:0007669"/>
    <property type="project" value="TreeGrafter"/>
</dbReference>
<evidence type="ECO:0000313" key="6">
    <source>
        <dbReference type="Proteomes" id="UP001152798"/>
    </source>
</evidence>
<sequence length="877" mass="101316">MGSEHLLNGEELITKQNSIIKDLPTKGLKEFSPNKSWIEKKQIEKKLEEKFDFINTERIEKSNSLSVAEWIPSLGKAKVLKKIGKQWETIGHHQDNEDWLLPEEVLFLVENCELELILNNVSASIEECYDILLQDELCSFDEYRVYSYLCRAGLRVIRHSPSVTVTPYEQRINLDTILQKSKRSPPSTSSVKLDDNEVMIIDEINILCDSPEKETGDYSEKQSTSNNEVIEIEDDIDHNSIIEELLDSSDDSSDIICISSPSYTSTEHCQLWYPNIKQCLLRSMEKVIDLCSDDSPNDYKQLIHNKLDLIKFSKAEVLSLLPSAVNGVTVIHSPDSRLLPSNIVPKYSEYKVNLNIRSDYRVSNNFKPHYNPVSRMPLTNMSNSSHMNPELMTNPLFRKAEEMQAMAVSMIQTASTLMSALSSQNPNELWNFVDRRSQETRFHPRFRDFQQQRPYFRFPRRNFRPMRRRHPYEKIGERRFARRFNDFNNSYGVDLHSTKDFSSEIKVETVVLSDDDDTNIKKDSFTVELNNSKRKRMDCDITSKKLKTESDHDSLFLEEPNLKEKEKIIDISIESNDYEHSEMIVNKKDDIKEESCDLVDCIEIDEVVDSSQYEIDKKSSLRMPPTSEKNKESRNLEPKITLNSNKQNTTNSNNTFKNIELNEENNMQVANSEIQDSHNIATEQRNEQNVQESSCDSTDQASIGTDVELCKKNKLETISENNILIKNSCKEIVNITSSNLDNKITSWEEYKNADDSQLSVEEGDSETILRFEDCSNYGDVLNALQIFKAINLNKTRKKIKITYDVYLPGASFKKTLKVLPNFRVIILKSSEELPTPVDLQCLKTEYQDQIPFLFTIAFNETIGFYIYDTISLPPVFD</sequence>
<feature type="domain" description="tRNA-splicing endonuclease subunit Sen54 N-terminal" evidence="4">
    <location>
        <begin position="51"/>
        <end position="116"/>
    </location>
</feature>
<evidence type="ECO:0000256" key="2">
    <source>
        <dbReference type="ARBA" id="ARBA00022694"/>
    </source>
</evidence>
<dbReference type="Pfam" id="PF12928">
    <property type="entry name" value="tRNA_int_end_N2"/>
    <property type="match status" value="1"/>
</dbReference>
<evidence type="ECO:0000313" key="5">
    <source>
        <dbReference type="EMBL" id="CAH1391489.1"/>
    </source>
</evidence>
<dbReference type="InterPro" id="IPR024337">
    <property type="entry name" value="tRNA_splic_suSen54"/>
</dbReference>
<dbReference type="PANTHER" id="PTHR21027:SF1">
    <property type="entry name" value="TRNA-SPLICING ENDONUCLEASE SUBUNIT SEN54"/>
    <property type="match status" value="1"/>
</dbReference>
<dbReference type="GO" id="GO:0000379">
    <property type="term" value="P:tRNA-type intron splice site recognition and cleavage"/>
    <property type="evidence" value="ECO:0007669"/>
    <property type="project" value="TreeGrafter"/>
</dbReference>
<dbReference type="Proteomes" id="UP001152798">
    <property type="component" value="Chromosome 1"/>
</dbReference>
<dbReference type="PANTHER" id="PTHR21027">
    <property type="entry name" value="TRNA-SPLICING ENDONUCLEASE SUBUNIT SEN54"/>
    <property type="match status" value="1"/>
</dbReference>
<dbReference type="AlphaFoldDB" id="A0A9P0EAQ5"/>
<dbReference type="EMBL" id="OV725077">
    <property type="protein sequence ID" value="CAH1391489.1"/>
    <property type="molecule type" value="Genomic_DNA"/>
</dbReference>
<dbReference type="OrthoDB" id="408683at2759"/>
<protein>
    <recommendedName>
        <fullName evidence="4">tRNA-splicing endonuclease subunit Sen54 N-terminal domain-containing protein</fullName>
    </recommendedName>
</protein>
<comment type="similarity">
    <text evidence="1">Belongs to the SEN54 family.</text>
</comment>
<feature type="compositionally biased region" description="Low complexity" evidence="3">
    <location>
        <begin position="641"/>
        <end position="653"/>
    </location>
</feature>
<gene>
    <name evidence="5" type="ORF">NEZAVI_LOCUS2503</name>
</gene>
<evidence type="ECO:0000259" key="4">
    <source>
        <dbReference type="Pfam" id="PF12928"/>
    </source>
</evidence>
<feature type="compositionally biased region" description="Basic and acidic residues" evidence="3">
    <location>
        <begin position="628"/>
        <end position="637"/>
    </location>
</feature>
<evidence type="ECO:0000256" key="3">
    <source>
        <dbReference type="SAM" id="MobiDB-lite"/>
    </source>
</evidence>
<feature type="region of interest" description="Disordered" evidence="3">
    <location>
        <begin position="615"/>
        <end position="653"/>
    </location>
</feature>
<proteinExistence type="inferred from homology"/>
<name>A0A9P0EAQ5_NEZVI</name>
<evidence type="ECO:0000256" key="1">
    <source>
        <dbReference type="ARBA" id="ARBA00005736"/>
    </source>
</evidence>
<keyword evidence="6" id="KW-1185">Reference proteome</keyword>
<organism evidence="5 6">
    <name type="scientific">Nezara viridula</name>
    <name type="common">Southern green stink bug</name>
    <name type="synonym">Cimex viridulus</name>
    <dbReference type="NCBI Taxonomy" id="85310"/>
    <lineage>
        <taxon>Eukaryota</taxon>
        <taxon>Metazoa</taxon>
        <taxon>Ecdysozoa</taxon>
        <taxon>Arthropoda</taxon>
        <taxon>Hexapoda</taxon>
        <taxon>Insecta</taxon>
        <taxon>Pterygota</taxon>
        <taxon>Neoptera</taxon>
        <taxon>Paraneoptera</taxon>
        <taxon>Hemiptera</taxon>
        <taxon>Heteroptera</taxon>
        <taxon>Panheteroptera</taxon>
        <taxon>Pentatomomorpha</taxon>
        <taxon>Pentatomoidea</taxon>
        <taxon>Pentatomidae</taxon>
        <taxon>Pentatominae</taxon>
        <taxon>Nezara</taxon>
    </lineage>
</organism>
<reference evidence="5" key="1">
    <citation type="submission" date="2022-01" db="EMBL/GenBank/DDBJ databases">
        <authorList>
            <person name="King R."/>
        </authorList>
    </citation>
    <scope>NUCLEOTIDE SEQUENCE</scope>
</reference>
<keyword evidence="2" id="KW-0819">tRNA processing</keyword>
<accession>A0A9P0EAQ5</accession>
<dbReference type="InterPro" id="IPR024336">
    <property type="entry name" value="tRNA_splic_suSen54_N"/>
</dbReference>